<dbReference type="AlphaFoldDB" id="A0A3N4I4N3"/>
<dbReference type="EMBL" id="ML119703">
    <property type="protein sequence ID" value="RPA79050.1"/>
    <property type="molecule type" value="Genomic_DNA"/>
</dbReference>
<reference evidence="1 2" key="1">
    <citation type="journal article" date="2018" name="Nat. Ecol. Evol.">
        <title>Pezizomycetes genomes reveal the molecular basis of ectomycorrhizal truffle lifestyle.</title>
        <authorList>
            <person name="Murat C."/>
            <person name="Payen T."/>
            <person name="Noel B."/>
            <person name="Kuo A."/>
            <person name="Morin E."/>
            <person name="Chen J."/>
            <person name="Kohler A."/>
            <person name="Krizsan K."/>
            <person name="Balestrini R."/>
            <person name="Da Silva C."/>
            <person name="Montanini B."/>
            <person name="Hainaut M."/>
            <person name="Levati E."/>
            <person name="Barry K.W."/>
            <person name="Belfiori B."/>
            <person name="Cichocki N."/>
            <person name="Clum A."/>
            <person name="Dockter R.B."/>
            <person name="Fauchery L."/>
            <person name="Guy J."/>
            <person name="Iotti M."/>
            <person name="Le Tacon F."/>
            <person name="Lindquist E.A."/>
            <person name="Lipzen A."/>
            <person name="Malagnac F."/>
            <person name="Mello A."/>
            <person name="Molinier V."/>
            <person name="Miyauchi S."/>
            <person name="Poulain J."/>
            <person name="Riccioni C."/>
            <person name="Rubini A."/>
            <person name="Sitrit Y."/>
            <person name="Splivallo R."/>
            <person name="Traeger S."/>
            <person name="Wang M."/>
            <person name="Zifcakova L."/>
            <person name="Wipf D."/>
            <person name="Zambonelli A."/>
            <person name="Paolocci F."/>
            <person name="Nowrousian M."/>
            <person name="Ottonello S."/>
            <person name="Baldrian P."/>
            <person name="Spatafora J.W."/>
            <person name="Henrissat B."/>
            <person name="Nagy L.G."/>
            <person name="Aury J.M."/>
            <person name="Wincker P."/>
            <person name="Grigoriev I.V."/>
            <person name="Bonfante P."/>
            <person name="Martin F.M."/>
        </authorList>
    </citation>
    <scope>NUCLEOTIDE SEQUENCE [LARGE SCALE GENOMIC DNA]</scope>
    <source>
        <strain evidence="1 2">RN42</strain>
    </source>
</reference>
<protein>
    <submittedName>
        <fullName evidence="1">Uncharacterized protein</fullName>
    </submittedName>
</protein>
<dbReference type="OrthoDB" id="5407894at2759"/>
<keyword evidence="2" id="KW-1185">Reference proteome</keyword>
<proteinExistence type="predicted"/>
<dbReference type="Proteomes" id="UP000275078">
    <property type="component" value="Unassembled WGS sequence"/>
</dbReference>
<dbReference type="STRING" id="1160509.A0A3N4I4N3"/>
<name>A0A3N4I4N3_ASCIM</name>
<evidence type="ECO:0000313" key="1">
    <source>
        <dbReference type="EMBL" id="RPA79050.1"/>
    </source>
</evidence>
<gene>
    <name evidence="1" type="ORF">BJ508DRAFT_145263</name>
</gene>
<sequence length="529" mass="58700">MEGTKRLLSVRLIHHQPIPLRDLLQRSQCQLTVRESGLGWKLVATAVDLGEQTLARVQVPTRLSRTPHQTIMIHLRFKSGFQMLWRRFEPGMPVQGTSEAVRVLSFTTPCPISLGDPNPESSMYLRQQDRLPASAQSAPAVAAAANRQLSPIVVARCSTRASQPSTQSFRGPEPTGIITAAYDLVTSIQERFADESHKAYVQVFHAISPLFPLNRVAGTPPPTYGAPGRSAAGEIPGYFSPSVFNSIVMAHAPTSNPSSPHPSPNPILPPTSIHYTLFERYIPPATAEEDRNLFSGNNSILLDRICELSERNGSLLFIYPTKAGAKTFLDNYLGPVLDPLLRKYMVLYRLRDSLLWKIRHMAAAEQLRPFEQLEDELKRFCHGKAKIVYSERKTVQLEDVAWREWWVEQEAERIRACFKSHTSMPLPTRRATHTSVGSPEVESRENGFIQGYGAPGDLAREILDSVRIVARRPSSSNTKGMGEAVFASSVGIEGGLGATVGSKYQKHVEGIEVGVFVLRKDTTVRTEDN</sequence>
<evidence type="ECO:0000313" key="2">
    <source>
        <dbReference type="Proteomes" id="UP000275078"/>
    </source>
</evidence>
<organism evidence="1 2">
    <name type="scientific">Ascobolus immersus RN42</name>
    <dbReference type="NCBI Taxonomy" id="1160509"/>
    <lineage>
        <taxon>Eukaryota</taxon>
        <taxon>Fungi</taxon>
        <taxon>Dikarya</taxon>
        <taxon>Ascomycota</taxon>
        <taxon>Pezizomycotina</taxon>
        <taxon>Pezizomycetes</taxon>
        <taxon>Pezizales</taxon>
        <taxon>Ascobolaceae</taxon>
        <taxon>Ascobolus</taxon>
    </lineage>
</organism>
<accession>A0A3N4I4N3</accession>